<organism evidence="1 2">
    <name type="scientific">Nicotiana tabacum</name>
    <name type="common">Common tobacco</name>
    <dbReference type="NCBI Taxonomy" id="4097"/>
    <lineage>
        <taxon>Eukaryota</taxon>
        <taxon>Viridiplantae</taxon>
        <taxon>Streptophyta</taxon>
        <taxon>Embryophyta</taxon>
        <taxon>Tracheophyta</taxon>
        <taxon>Spermatophyta</taxon>
        <taxon>Magnoliopsida</taxon>
        <taxon>eudicotyledons</taxon>
        <taxon>Gunneridae</taxon>
        <taxon>Pentapetalae</taxon>
        <taxon>asterids</taxon>
        <taxon>lamiids</taxon>
        <taxon>Solanales</taxon>
        <taxon>Solanaceae</taxon>
        <taxon>Nicotianoideae</taxon>
        <taxon>Nicotianeae</taxon>
        <taxon>Nicotiana</taxon>
    </lineage>
</organism>
<evidence type="ECO:0000313" key="2">
    <source>
        <dbReference type="RefSeq" id="XP_075107136.1"/>
    </source>
</evidence>
<accession>A0AC58UCE4</accession>
<dbReference type="Proteomes" id="UP000790787">
    <property type="component" value="Chromosome 4"/>
</dbReference>
<dbReference type="RefSeq" id="XP_075107136.1">
    <property type="nucleotide sequence ID" value="XM_075251035.1"/>
</dbReference>
<reference evidence="2" key="2">
    <citation type="submission" date="2025-08" db="UniProtKB">
        <authorList>
            <consortium name="RefSeq"/>
        </authorList>
    </citation>
    <scope>IDENTIFICATION</scope>
    <source>
        <tissue evidence="2">Leaf</tissue>
    </source>
</reference>
<protein>
    <submittedName>
        <fullName evidence="2">Uncharacterized protein LOC142180107</fullName>
    </submittedName>
</protein>
<keyword evidence="1" id="KW-1185">Reference proteome</keyword>
<name>A0AC58UCE4_TOBAC</name>
<evidence type="ECO:0000313" key="1">
    <source>
        <dbReference type="Proteomes" id="UP000790787"/>
    </source>
</evidence>
<reference evidence="1" key="1">
    <citation type="journal article" date="2014" name="Nat. Commun.">
        <title>The tobacco genome sequence and its comparison with those of tomato and potato.</title>
        <authorList>
            <person name="Sierro N."/>
            <person name="Battey J.N."/>
            <person name="Ouadi S."/>
            <person name="Bakaher N."/>
            <person name="Bovet L."/>
            <person name="Willig A."/>
            <person name="Goepfert S."/>
            <person name="Peitsch M.C."/>
            <person name="Ivanov N.V."/>
        </authorList>
    </citation>
    <scope>NUCLEOTIDE SEQUENCE [LARGE SCALE GENOMIC DNA]</scope>
</reference>
<sequence length="724" mass="82545">MPQGGEEHTKINIPKPKAFIGRRCSAVVETKNAEDESAGKPKVDTWENLRDALRDKFLPNNSSWVARDCLKQLRHTSYIWDYAKDFSSLLLDIQNMSDEDKLHNFISGMQGWAQNKIRRQKVKDLPSTIAAAGTLVNFCSTSLTFDPSPSSKSKKKKKSKDWKKDNQKQDGNEKGKGKMDASSSKPSRQTSDNIAKEEVAYVNATWNDLSDAHSTLMYVDLKIGNKSVVTMEQSRSSSSFGWISVHGGDERKNIGIATLISVIEFEKGLKRGEETYLAALVTVKPDMPIEVPNCVADLLKEFKDVLPLEFPMELPTGRKTNHMIELFPRSLPPARPPYRMSPMELTELRKQLVELSGAPVLFLKKQDGTLLSKASYFTKLDLSSGYWHVRIADGDAPVTTYVTRYGSFEFLVQAIVDWQAPSAIKELRSILGLENYYRKFITGYSKWDTPLTDLLKKNVKWEDHPVAFESRKLNAAEQRYSTHEKDMVAVIHYFQVWRILLLVTNRKKVFAATYMLTQIESEFLDTTKLCPPNDPLYVKLMDQVKHGTVRRYWIEDDMLHFKGGRIVVPQDAGLRRSLLKETHDTPLAERKREVSFPQPLLVPEYLWASVSIDFISGHPKVEGKASIMVVVDKFSKYGIFVAAPTICSSEVADELFYKHVVKHFGVPRDIVSDRDPRFTRRFWTTLFKFMGTDLKFSTANHPKLMGRQNISIICLRVLQALCDY</sequence>
<gene>
    <name evidence="2" type="primary">LOC142180107</name>
</gene>
<proteinExistence type="predicted"/>